<keyword evidence="5" id="KW-1185">Reference proteome</keyword>
<feature type="domain" description="PROP1-like PPR" evidence="3">
    <location>
        <begin position="143"/>
        <end position="322"/>
    </location>
</feature>
<dbReference type="Gene3D" id="1.25.40.10">
    <property type="entry name" value="Tetratricopeptide repeat domain"/>
    <property type="match status" value="3"/>
</dbReference>
<accession>A0A813HFD8</accession>
<feature type="repeat" description="PPR" evidence="2">
    <location>
        <begin position="318"/>
        <end position="352"/>
    </location>
</feature>
<evidence type="ECO:0000313" key="4">
    <source>
        <dbReference type="EMBL" id="CAE8636425.1"/>
    </source>
</evidence>
<feature type="repeat" description="PPR" evidence="2">
    <location>
        <begin position="248"/>
        <end position="282"/>
    </location>
</feature>
<keyword evidence="1" id="KW-0677">Repeat</keyword>
<dbReference type="PROSITE" id="PS51375">
    <property type="entry name" value="PPR"/>
    <property type="match status" value="7"/>
</dbReference>
<reference evidence="4" key="1">
    <citation type="submission" date="2021-02" db="EMBL/GenBank/DDBJ databases">
        <authorList>
            <person name="Dougan E. K."/>
            <person name="Rhodes N."/>
            <person name="Thang M."/>
            <person name="Chan C."/>
        </authorList>
    </citation>
    <scope>NUCLEOTIDE SEQUENCE</scope>
</reference>
<dbReference type="PANTHER" id="PTHR47447:SF17">
    <property type="entry name" value="OS12G0638900 PROTEIN"/>
    <property type="match status" value="1"/>
</dbReference>
<feature type="repeat" description="PPR" evidence="2">
    <location>
        <begin position="72"/>
        <end position="106"/>
    </location>
</feature>
<evidence type="ECO:0000259" key="3">
    <source>
        <dbReference type="Pfam" id="PF17177"/>
    </source>
</evidence>
<organism evidence="4 5">
    <name type="scientific">Polarella glacialis</name>
    <name type="common">Dinoflagellate</name>
    <dbReference type="NCBI Taxonomy" id="89957"/>
    <lineage>
        <taxon>Eukaryota</taxon>
        <taxon>Sar</taxon>
        <taxon>Alveolata</taxon>
        <taxon>Dinophyceae</taxon>
        <taxon>Suessiales</taxon>
        <taxon>Suessiaceae</taxon>
        <taxon>Polarella</taxon>
    </lineage>
</organism>
<dbReference type="InterPro" id="IPR011990">
    <property type="entry name" value="TPR-like_helical_dom_sf"/>
</dbReference>
<feature type="repeat" description="PPR" evidence="2">
    <location>
        <begin position="178"/>
        <end position="212"/>
    </location>
</feature>
<evidence type="ECO:0000313" key="5">
    <source>
        <dbReference type="Proteomes" id="UP000654075"/>
    </source>
</evidence>
<dbReference type="InterPro" id="IPR002885">
    <property type="entry name" value="PPR_rpt"/>
</dbReference>
<gene>
    <name evidence="4" type="ORF">PGLA1383_LOCUS51883</name>
</gene>
<protein>
    <recommendedName>
        <fullName evidence="3">PROP1-like PPR domain-containing protein</fullName>
    </recommendedName>
</protein>
<dbReference type="Pfam" id="PF17177">
    <property type="entry name" value="PPR_long"/>
    <property type="match status" value="1"/>
</dbReference>
<dbReference type="EMBL" id="CAJNNV010031489">
    <property type="protein sequence ID" value="CAE8636425.1"/>
    <property type="molecule type" value="Genomic_DNA"/>
</dbReference>
<dbReference type="NCBIfam" id="TIGR00756">
    <property type="entry name" value="PPR"/>
    <property type="match status" value="5"/>
</dbReference>
<sequence length="480" mass="53145">MLGNIASRYGFAHFRAVILGPSGSSGLRFKCRDAAVLSKEWNDLNVHAEAGNVSKCEAIFKQLRGSVSSQKQTMLWNTLLKAYANAGDFAGAHRHHKEMRKCAIRENQQTFGKLIESAAKAGDVERATEWLVALEQNSRLDATDVHYNAVIDACAKGLRPDRAVFWLDRMINSTTSPTASSYNSVINSFAQLGKTDDAWQCLHKMQAASLTPTVVSYTSIIHSCAKRADTAAAVKFFGIMMQRSVLPNHLSYTAVMKAFANAGDIQYVKYWFEKLKDAGLRPNEVAYGIVIEAHARSGSLSDAVQWLEKMRSASIKPDVTAYNLILKGHSKIRNGTGASEWFKKMSQDSVKPDNMSYGTLAESFAMRSQVQPAIDLIGQMKSASVRPSVITYTSVLKACDRARPKRTQSAESMFRDAVKSRCALDAKILSVLDSVVGSSRRSELCKELGVDEEKVASAVLRKYIDRRAANETRQFRERSR</sequence>
<proteinExistence type="predicted"/>
<dbReference type="Pfam" id="PF13812">
    <property type="entry name" value="PPR_3"/>
    <property type="match status" value="1"/>
</dbReference>
<dbReference type="AlphaFoldDB" id="A0A813HFD8"/>
<evidence type="ECO:0000256" key="1">
    <source>
        <dbReference type="ARBA" id="ARBA00022737"/>
    </source>
</evidence>
<dbReference type="Pfam" id="PF01535">
    <property type="entry name" value="PPR"/>
    <property type="match status" value="1"/>
</dbReference>
<evidence type="ECO:0000256" key="2">
    <source>
        <dbReference type="PROSITE-ProRule" id="PRU00708"/>
    </source>
</evidence>
<feature type="repeat" description="PPR" evidence="2">
    <location>
        <begin position="143"/>
        <end position="177"/>
    </location>
</feature>
<feature type="repeat" description="PPR" evidence="2">
    <location>
        <begin position="213"/>
        <end position="247"/>
    </location>
</feature>
<dbReference type="PANTHER" id="PTHR47447">
    <property type="entry name" value="OS03G0856100 PROTEIN"/>
    <property type="match status" value="1"/>
</dbReference>
<feature type="repeat" description="PPR" evidence="2">
    <location>
        <begin position="283"/>
        <end position="317"/>
    </location>
</feature>
<dbReference type="InterPro" id="IPR033443">
    <property type="entry name" value="PROP1-like_PPR_dom"/>
</dbReference>
<name>A0A813HFD8_POLGL</name>
<dbReference type="OrthoDB" id="414157at2759"/>
<comment type="caution">
    <text evidence="4">The sequence shown here is derived from an EMBL/GenBank/DDBJ whole genome shotgun (WGS) entry which is preliminary data.</text>
</comment>
<dbReference type="Proteomes" id="UP000654075">
    <property type="component" value="Unassembled WGS sequence"/>
</dbReference>